<accession>A0A7R9ACD9</accession>
<dbReference type="AlphaFoldDB" id="A0A7R9ACD9"/>
<organism evidence="1">
    <name type="scientific">Darwinula stevensoni</name>
    <dbReference type="NCBI Taxonomy" id="69355"/>
    <lineage>
        <taxon>Eukaryota</taxon>
        <taxon>Metazoa</taxon>
        <taxon>Ecdysozoa</taxon>
        <taxon>Arthropoda</taxon>
        <taxon>Crustacea</taxon>
        <taxon>Oligostraca</taxon>
        <taxon>Ostracoda</taxon>
        <taxon>Podocopa</taxon>
        <taxon>Podocopida</taxon>
        <taxon>Darwinulocopina</taxon>
        <taxon>Darwinuloidea</taxon>
        <taxon>Darwinulidae</taxon>
        <taxon>Darwinula</taxon>
    </lineage>
</organism>
<protein>
    <submittedName>
        <fullName evidence="1">Uncharacterized protein</fullName>
    </submittedName>
</protein>
<sequence>MAQQRNHSFHQRRDANVQFLIVSRHNKPRMSQEKHEVADGPCLVLPSPTFPRFVTTNVSHPRDPEIFTWEHAGKHRTFDANLGAMRGVSAKLVALPERSGDATLFRKTQVFFCHRKLDRSTCEEGLQGRHWALLFRFKGGNQAVYEGIKSAGGRLIPSFRQDLEDGFEWEVEEIAKMQLSPLAVRDAAASMNRDRRIKHAGMGNCQLWVLMLVHGLKIKWDEQPSLVKFRDLLNTRSLPSGRT</sequence>
<proteinExistence type="predicted"/>
<keyword evidence="2" id="KW-1185">Reference proteome</keyword>
<name>A0A7R9ACD9_9CRUS</name>
<reference evidence="1" key="1">
    <citation type="submission" date="2020-11" db="EMBL/GenBank/DDBJ databases">
        <authorList>
            <person name="Tran Van P."/>
        </authorList>
    </citation>
    <scope>NUCLEOTIDE SEQUENCE</scope>
</reference>
<evidence type="ECO:0000313" key="2">
    <source>
        <dbReference type="Proteomes" id="UP000677054"/>
    </source>
</evidence>
<dbReference type="Proteomes" id="UP000677054">
    <property type="component" value="Unassembled WGS sequence"/>
</dbReference>
<gene>
    <name evidence="1" type="ORF">DSTB1V02_LOCUS11052</name>
</gene>
<dbReference type="EMBL" id="LR902940">
    <property type="protein sequence ID" value="CAD7251285.1"/>
    <property type="molecule type" value="Genomic_DNA"/>
</dbReference>
<dbReference type="EMBL" id="CAJPEV010003423">
    <property type="protein sequence ID" value="CAG0899724.1"/>
    <property type="molecule type" value="Genomic_DNA"/>
</dbReference>
<evidence type="ECO:0000313" key="1">
    <source>
        <dbReference type="EMBL" id="CAD7251285.1"/>
    </source>
</evidence>